<evidence type="ECO:0000256" key="1">
    <source>
        <dbReference type="SAM" id="MobiDB-lite"/>
    </source>
</evidence>
<evidence type="ECO:0000313" key="3">
    <source>
        <dbReference type="Proteomes" id="UP000634660"/>
    </source>
</evidence>
<feature type="region of interest" description="Disordered" evidence="1">
    <location>
        <begin position="282"/>
        <end position="307"/>
    </location>
</feature>
<dbReference type="Proteomes" id="UP000634660">
    <property type="component" value="Unassembled WGS sequence"/>
</dbReference>
<comment type="caution">
    <text evidence="2">The sequence shown here is derived from an EMBL/GenBank/DDBJ whole genome shotgun (WGS) entry which is preliminary data.</text>
</comment>
<dbReference type="EMBL" id="BMVX01000006">
    <property type="protein sequence ID" value="GGZ60871.1"/>
    <property type="molecule type" value="Genomic_DNA"/>
</dbReference>
<sequence length="307" mass="34382">MEHVVDDDVELLQLTERGVEHFFQEFLDDTLVVTRLRLQVRKGTLLLFRHQPSQLGHGRDEHGGGRVTVDGGEFVGFERSRVLVRLVLVIRHVVVIGCQGRPAECVAEPEALVHVIQKSPQCFAVRLPLEDCQCSGGHVVREVIDHLISSGEGDRSLVRTVLRRDDLGIGHRGLRRRRGRETLGAGICAEQLPHRRGFPGTCRTQQEDMGVSISQGRQRQKFFAQSSEVCAGGFESVVEDIDDPLVVQRDCFRPGLRLPQSFVLKDLIQLFDEDVSLLVDARSQSSSDTPPLFTGRRIKSTRVPEDN</sequence>
<dbReference type="AlphaFoldDB" id="A0A918QPA2"/>
<accession>A0A918QPA2</accession>
<name>A0A918QPA2_9ACTN</name>
<protein>
    <submittedName>
        <fullName evidence="2">Uncharacterized protein</fullName>
    </submittedName>
</protein>
<gene>
    <name evidence="2" type="ORF">GCM10010371_20530</name>
</gene>
<evidence type="ECO:0000313" key="2">
    <source>
        <dbReference type="EMBL" id="GGZ60871.1"/>
    </source>
</evidence>
<reference evidence="2" key="1">
    <citation type="journal article" date="2014" name="Int. J. Syst. Evol. Microbiol.">
        <title>Complete genome sequence of Corynebacterium casei LMG S-19264T (=DSM 44701T), isolated from a smear-ripened cheese.</title>
        <authorList>
            <consortium name="US DOE Joint Genome Institute (JGI-PGF)"/>
            <person name="Walter F."/>
            <person name="Albersmeier A."/>
            <person name="Kalinowski J."/>
            <person name="Ruckert C."/>
        </authorList>
    </citation>
    <scope>NUCLEOTIDE SEQUENCE</scope>
    <source>
        <strain evidence="2">JCM 4834</strain>
    </source>
</reference>
<organism evidence="2 3">
    <name type="scientific">Streptomyces subrutilus</name>
    <dbReference type="NCBI Taxonomy" id="36818"/>
    <lineage>
        <taxon>Bacteria</taxon>
        <taxon>Bacillati</taxon>
        <taxon>Actinomycetota</taxon>
        <taxon>Actinomycetes</taxon>
        <taxon>Kitasatosporales</taxon>
        <taxon>Streptomycetaceae</taxon>
        <taxon>Streptomyces</taxon>
    </lineage>
</organism>
<proteinExistence type="predicted"/>
<reference evidence="2" key="2">
    <citation type="submission" date="2020-09" db="EMBL/GenBank/DDBJ databases">
        <authorList>
            <person name="Sun Q."/>
            <person name="Ohkuma M."/>
        </authorList>
    </citation>
    <scope>NUCLEOTIDE SEQUENCE</scope>
    <source>
        <strain evidence="2">JCM 4834</strain>
    </source>
</reference>
<dbReference type="RefSeq" id="WP_229886179.1">
    <property type="nucleotide sequence ID" value="NZ_BMVX01000006.1"/>
</dbReference>